<protein>
    <submittedName>
        <fullName evidence="2">Oxidoreductase</fullName>
    </submittedName>
</protein>
<feature type="region of interest" description="Disordered" evidence="1">
    <location>
        <begin position="47"/>
        <end position="97"/>
    </location>
</feature>
<dbReference type="EMBL" id="WIGO01000160">
    <property type="protein sequence ID" value="KAF6826139.1"/>
    <property type="molecule type" value="Genomic_DNA"/>
</dbReference>
<keyword evidence="3" id="KW-1185">Reference proteome</keyword>
<proteinExistence type="predicted"/>
<sequence>MRTPATTNNNNKRRKMGPTLKSLARDLCEAITADDEHMSIFALGGEVRIKQSHSSDTPAVKSRRASKKAQDASAQAPEEENASEPIIIRWDPPNEPTAVLRKTSFPITSDADEKGFEQLLEDTQPAAFGRGGDEV</sequence>
<accession>A0A8H6K748</accession>
<dbReference type="AlphaFoldDB" id="A0A8H6K748"/>
<reference evidence="2" key="1">
    <citation type="journal article" date="2020" name="Phytopathology">
        <title>Genome Sequence Resources of Colletotrichum truncatum, C. plurivorum, C. musicola, and C. sojae: Four Species Pathogenic to Soybean (Glycine max).</title>
        <authorList>
            <person name="Rogerio F."/>
            <person name="Boufleur T.R."/>
            <person name="Ciampi-Guillardi M."/>
            <person name="Sukno S.A."/>
            <person name="Thon M.R."/>
            <person name="Massola Junior N.S."/>
            <person name="Baroncelli R."/>
        </authorList>
    </citation>
    <scope>NUCLEOTIDE SEQUENCE</scope>
    <source>
        <strain evidence="2">LFN00145</strain>
    </source>
</reference>
<evidence type="ECO:0000256" key="1">
    <source>
        <dbReference type="SAM" id="MobiDB-lite"/>
    </source>
</evidence>
<name>A0A8H6K748_9PEZI</name>
<dbReference type="Proteomes" id="UP000654918">
    <property type="component" value="Unassembled WGS sequence"/>
</dbReference>
<evidence type="ECO:0000313" key="2">
    <source>
        <dbReference type="EMBL" id="KAF6826139.1"/>
    </source>
</evidence>
<organism evidence="2 3">
    <name type="scientific">Colletotrichum plurivorum</name>
    <dbReference type="NCBI Taxonomy" id="2175906"/>
    <lineage>
        <taxon>Eukaryota</taxon>
        <taxon>Fungi</taxon>
        <taxon>Dikarya</taxon>
        <taxon>Ascomycota</taxon>
        <taxon>Pezizomycotina</taxon>
        <taxon>Sordariomycetes</taxon>
        <taxon>Hypocreomycetidae</taxon>
        <taxon>Glomerellales</taxon>
        <taxon>Glomerellaceae</taxon>
        <taxon>Colletotrichum</taxon>
        <taxon>Colletotrichum orchidearum species complex</taxon>
    </lineage>
</organism>
<comment type="caution">
    <text evidence="2">The sequence shown here is derived from an EMBL/GenBank/DDBJ whole genome shotgun (WGS) entry which is preliminary data.</text>
</comment>
<gene>
    <name evidence="2" type="ORF">CPLU01_09871</name>
</gene>
<evidence type="ECO:0000313" key="3">
    <source>
        <dbReference type="Proteomes" id="UP000654918"/>
    </source>
</evidence>